<evidence type="ECO:0000256" key="1">
    <source>
        <dbReference type="SAM" id="SignalP"/>
    </source>
</evidence>
<proteinExistence type="predicted"/>
<name>A0A176WAW6_MARPO</name>
<dbReference type="EMBL" id="LVLJ01001341">
    <property type="protein sequence ID" value="OAE30328.1"/>
    <property type="molecule type" value="Genomic_DNA"/>
</dbReference>
<keyword evidence="3" id="KW-1185">Reference proteome</keyword>
<feature type="chain" id="PRO_5008052447" description="Secreted protein" evidence="1">
    <location>
        <begin position="23"/>
        <end position="148"/>
    </location>
</feature>
<evidence type="ECO:0000313" key="2">
    <source>
        <dbReference type="EMBL" id="OAE30328.1"/>
    </source>
</evidence>
<comment type="caution">
    <text evidence="2">The sequence shown here is derived from an EMBL/GenBank/DDBJ whole genome shotgun (WGS) entry which is preliminary data.</text>
</comment>
<dbReference type="AlphaFoldDB" id="A0A176WAW6"/>
<keyword evidence="1" id="KW-0732">Signal</keyword>
<evidence type="ECO:0000313" key="3">
    <source>
        <dbReference type="Proteomes" id="UP000077202"/>
    </source>
</evidence>
<protein>
    <recommendedName>
        <fullName evidence="4">Secreted protein</fullName>
    </recommendedName>
</protein>
<feature type="signal peptide" evidence="1">
    <location>
        <begin position="1"/>
        <end position="22"/>
    </location>
</feature>
<accession>A0A176WAW6</accession>
<dbReference type="Proteomes" id="UP000077202">
    <property type="component" value="Unassembled WGS sequence"/>
</dbReference>
<sequence length="148" mass="15502">MMAFRLLQLLAKVSLPLSPLCAVLSPSRIHPIRCGRLLLSAPGWLTGGRVSSLQIPPSEFGPSPVLATEPPSDLLLLLLPPPPPSAAAAAAARRLQLISRELCPSSAITITPRDAMAGFLLASYSTRLRSPPAAFCCSALESAHLTCA</sequence>
<evidence type="ECO:0008006" key="4">
    <source>
        <dbReference type="Google" id="ProtNLM"/>
    </source>
</evidence>
<organism evidence="2 3">
    <name type="scientific">Marchantia polymorpha subsp. ruderalis</name>
    <dbReference type="NCBI Taxonomy" id="1480154"/>
    <lineage>
        <taxon>Eukaryota</taxon>
        <taxon>Viridiplantae</taxon>
        <taxon>Streptophyta</taxon>
        <taxon>Embryophyta</taxon>
        <taxon>Marchantiophyta</taxon>
        <taxon>Marchantiopsida</taxon>
        <taxon>Marchantiidae</taxon>
        <taxon>Marchantiales</taxon>
        <taxon>Marchantiaceae</taxon>
        <taxon>Marchantia</taxon>
    </lineage>
</organism>
<reference evidence="2" key="1">
    <citation type="submission" date="2016-03" db="EMBL/GenBank/DDBJ databases">
        <title>Mechanisms controlling the formation of the plant cell surface in tip-growing cells are functionally conserved among land plants.</title>
        <authorList>
            <person name="Honkanen S."/>
            <person name="Jones V.A."/>
            <person name="Morieri G."/>
            <person name="Champion C."/>
            <person name="Hetherington A.J."/>
            <person name="Kelly S."/>
            <person name="Saint-Marcoux D."/>
            <person name="Proust H."/>
            <person name="Prescott H."/>
            <person name="Dolan L."/>
        </authorList>
    </citation>
    <scope>NUCLEOTIDE SEQUENCE [LARGE SCALE GENOMIC DNA]</scope>
    <source>
        <tissue evidence="2">Whole gametophyte</tissue>
    </source>
</reference>
<gene>
    <name evidence="2" type="ORF">AXG93_4201s1290</name>
</gene>